<organism evidence="3 4">
    <name type="scientific">Saccharothrix espanaensis (strain ATCC 51144 / DSM 44229 / JCM 9112 / NBRC 15066 / NRRL 15764)</name>
    <dbReference type="NCBI Taxonomy" id="1179773"/>
    <lineage>
        <taxon>Bacteria</taxon>
        <taxon>Bacillati</taxon>
        <taxon>Actinomycetota</taxon>
        <taxon>Actinomycetes</taxon>
        <taxon>Pseudonocardiales</taxon>
        <taxon>Pseudonocardiaceae</taxon>
        <taxon>Saccharothrix</taxon>
    </lineage>
</organism>
<protein>
    <submittedName>
        <fullName evidence="3">Putative membrane protein</fullName>
    </submittedName>
</protein>
<dbReference type="InterPro" id="IPR025495">
    <property type="entry name" value="DUF4386"/>
</dbReference>
<dbReference type="eggNOG" id="ENOG5032RE1">
    <property type="taxonomic scope" value="Bacteria"/>
</dbReference>
<keyword evidence="2" id="KW-1133">Transmembrane helix</keyword>
<feature type="transmembrane region" description="Helical" evidence="2">
    <location>
        <begin position="214"/>
        <end position="234"/>
    </location>
</feature>
<reference evidence="3 4" key="1">
    <citation type="journal article" date="2012" name="BMC Genomics">
        <title>Complete genome sequence of Saccharothrix espanaensis DSM 44229T and comparison to the other completely sequenced Pseudonocardiaceae.</title>
        <authorList>
            <person name="Strobel T."/>
            <person name="Al-Dilaimi A."/>
            <person name="Blom J."/>
            <person name="Gessner A."/>
            <person name="Kalinowski J."/>
            <person name="Luzhetska M."/>
            <person name="Puhler A."/>
            <person name="Szczepanowski R."/>
            <person name="Bechthold A."/>
            <person name="Ruckert C."/>
        </authorList>
    </citation>
    <scope>NUCLEOTIDE SEQUENCE [LARGE SCALE GENOMIC DNA]</scope>
    <source>
        <strain evidence="4">ATCC 51144 / DSM 44229 / JCM 9112 / NBRC 15066 / NRRL 15764</strain>
    </source>
</reference>
<feature type="transmembrane region" description="Helical" evidence="2">
    <location>
        <begin position="27"/>
        <end position="53"/>
    </location>
</feature>
<feature type="transmembrane region" description="Helical" evidence="2">
    <location>
        <begin position="157"/>
        <end position="178"/>
    </location>
</feature>
<dbReference type="HOGENOM" id="CLU_094589_0_0_11"/>
<feature type="region of interest" description="Disordered" evidence="1">
    <location>
        <begin position="1"/>
        <end position="20"/>
    </location>
</feature>
<feature type="transmembrane region" description="Helical" evidence="2">
    <location>
        <begin position="108"/>
        <end position="128"/>
    </location>
</feature>
<dbReference type="Proteomes" id="UP000006281">
    <property type="component" value="Chromosome"/>
</dbReference>
<dbReference type="EMBL" id="HE804045">
    <property type="protein sequence ID" value="CCH27767.1"/>
    <property type="molecule type" value="Genomic_DNA"/>
</dbReference>
<evidence type="ECO:0000256" key="2">
    <source>
        <dbReference type="SAM" id="Phobius"/>
    </source>
</evidence>
<keyword evidence="2" id="KW-0472">Membrane</keyword>
<evidence type="ECO:0000313" key="3">
    <source>
        <dbReference type="EMBL" id="CCH27767.1"/>
    </source>
</evidence>
<dbReference type="KEGG" id="sesp:BN6_04360"/>
<accession>K0JR63</accession>
<evidence type="ECO:0000313" key="4">
    <source>
        <dbReference type="Proteomes" id="UP000006281"/>
    </source>
</evidence>
<dbReference type="PATRIC" id="fig|1179773.3.peg.447"/>
<sequence>MNTDRGATIDRSASGGRKGVPGRAAAVLLLVEGLLMVVPIVLLGAAVGWPASLGDPAAVVLPLVAENETALRLGYIAYLAYSALFLPVALWATATLAPGRYDSRVARLGLAFAALSALARCVGVVRWLTAMPDLAHDWQADVNRAAIEVQYDALNSFAGGVGELLGVSLFAAGWLLCLAKVADVPSWLRVFTVLTAAALALPMVELLGVDAGPLISVGSATVQVWFLVAAGYVLRGGRRSRPAVA</sequence>
<gene>
    <name evidence="3" type="ordered locus">BN6_04360</name>
</gene>
<proteinExistence type="predicted"/>
<keyword evidence="2" id="KW-0812">Transmembrane</keyword>
<keyword evidence="4" id="KW-1185">Reference proteome</keyword>
<dbReference type="AlphaFoldDB" id="K0JR63"/>
<name>K0JR63_SACES</name>
<feature type="transmembrane region" description="Helical" evidence="2">
    <location>
        <begin position="73"/>
        <end position="96"/>
    </location>
</feature>
<dbReference type="Pfam" id="PF14329">
    <property type="entry name" value="DUF4386"/>
    <property type="match status" value="1"/>
</dbReference>
<feature type="transmembrane region" description="Helical" evidence="2">
    <location>
        <begin position="190"/>
        <end position="208"/>
    </location>
</feature>
<evidence type="ECO:0000256" key="1">
    <source>
        <dbReference type="SAM" id="MobiDB-lite"/>
    </source>
</evidence>